<feature type="compositionally biased region" description="Gly residues" evidence="5">
    <location>
        <begin position="9"/>
        <end position="18"/>
    </location>
</feature>
<dbReference type="InterPro" id="IPR007502">
    <property type="entry name" value="Helicase-assoc_dom"/>
</dbReference>
<keyword evidence="4" id="KW-0067">ATP-binding</keyword>
<proteinExistence type="predicted"/>
<keyword evidence="1" id="KW-0547">Nucleotide-binding</keyword>
<dbReference type="Pfam" id="PF00271">
    <property type="entry name" value="Helicase_C"/>
    <property type="match status" value="1"/>
</dbReference>
<feature type="compositionally biased region" description="Low complexity" evidence="5">
    <location>
        <begin position="258"/>
        <end position="275"/>
    </location>
</feature>
<dbReference type="Pfam" id="PF00270">
    <property type="entry name" value="DEAD"/>
    <property type="match status" value="1"/>
</dbReference>
<evidence type="ECO:0000256" key="2">
    <source>
        <dbReference type="ARBA" id="ARBA00022801"/>
    </source>
</evidence>
<dbReference type="Gene3D" id="1.20.120.1080">
    <property type="match status" value="1"/>
</dbReference>
<evidence type="ECO:0000256" key="4">
    <source>
        <dbReference type="ARBA" id="ARBA00022840"/>
    </source>
</evidence>
<dbReference type="PANTHER" id="PTHR18934">
    <property type="entry name" value="ATP-DEPENDENT RNA HELICASE"/>
    <property type="match status" value="1"/>
</dbReference>
<dbReference type="SMART" id="SM00847">
    <property type="entry name" value="HA2"/>
    <property type="match status" value="1"/>
</dbReference>
<feature type="region of interest" description="Disordered" evidence="5">
    <location>
        <begin position="1191"/>
        <end position="1213"/>
    </location>
</feature>
<evidence type="ECO:0000313" key="8">
    <source>
        <dbReference type="EMBL" id="XBW07961.1"/>
    </source>
</evidence>
<organism evidence="8">
    <name type="scientific">Scrofimicrobium appendicitidis</name>
    <dbReference type="NCBI Taxonomy" id="3079930"/>
    <lineage>
        <taxon>Bacteria</taxon>
        <taxon>Bacillati</taxon>
        <taxon>Actinomycetota</taxon>
        <taxon>Actinomycetes</taxon>
        <taxon>Actinomycetales</taxon>
        <taxon>Actinomycetaceae</taxon>
        <taxon>Scrofimicrobium</taxon>
    </lineage>
</organism>
<sequence>MNQRQEQGPGPGRTGGGSKGKRRRGSGRSGRGPRPFTPLQLAQRAAALPVVTFPDLPVSAHRDQIAAAIAQHQVVIVAGETGSGKTTQLPKICLQLGRGISGLIGHTQPRRLAARSVAERIADELGQTVGREPGQVIGYQVRFTDEVGPTTLVKLMTDGILLNEIQVDPDLRRYDTLIIDEAHERSLNIDFILGYLARLLPRRPDLKVIITSATIDSDRFADHFSQFTGDRVPVIEVSGRTYPVEIRYRPLSPDQSGTPTQTPTEEAEPSAAHTPGAGAPQLVLEDPDDDLATLGYGLGEAIDLEQGLCGAVDELLSEPAGDILVFLPGERDIREAQVALEEFLRERRPPVSVELVPLFARLSAAEQHRIFAPHSRRRIILSTNIAETSLTVPGIKYVVDAGLARISRFSNKTKVQRLPIERVSQASANQRSGRAGRLEDGIAIRLYSAGDYAARPRYTEPEILRTSLAAVILQMAALGLGEVSQFPFLDPPSSRAVRDGVQLLVELGALTEAGKLTSIGRKLARLPIDPRLGRMLLAGQENGCASEVLVIIAALSIQDVRERPLDAQAAADQAHARFNDSRSDFMTYLNLWRYLNVQARDLSGSAFRRLCHREYLHYLRFREWRDVVGQLRQMCREMGIQVEALGEPDRGEIRQYADPASAVVEFGRGVRAVDYDQLHRALLVGLLSNIGTWEQAKGTYLGARATRFTVWPGSGLAGGHPPWIMAAELVETSRLFARTVAQIKIEWVEHAAQHLLTRSYSEPYWSRAKGAALIKERVSLYGLTLAADRSVLLASLGDRQLGASVAPQLAPPQPGSIAAIAQGLFAQAGSGGWSSQFFGPKPEAEGLTARELAREMFLREALVEGNWRVSYLKFQRENQELLDEAREVEQRSRQAGKVAGEEELFRFFDERVPAEITSARSFENWWKKTRPDQPRLLNYRWEDVIHDVSRGGEDGFPDHWQQGELSLPLSYDFQPGSDTDGVTVTIALAQLPQVQDEGFDWLVPGLLSQLCAGTIRALPKEKRRLLAPAPDVGEQVAKRLTHRGETVLEAAVSPAEEAEDPRSLGASLDRLAQWAQQTGKAKGPLTVSPQSVNPVPEPTSEAPAPTPSPEVTRRFFPAFAQAVANLRGVELTEADEQHVSQHLPAHLQMHFQVVDRNGKVLARGSSLLELQRRLAPQADRAIHQAVRQAVRQAGKERPGRAHAPTADAGSWQQEEVTEFPSTPIAPVVETTNAQGLTVRGYPALVAAPDRDLVSLRLCATAEQAELSHRDGVARLLERQLRLPLTRVTTRWSGREALLLAASPYPSTEALVAAAQLAAARTLRAELAPQPIRRAEDFAALVSRARDRFEEEVYRLLQLTVKSLEAQRRVEEALDRHPEESLEPVRRQVRRELKRLLSADFLTETDRRTLPSLPRYLDALAIRLDRAARGPAALRTDQERWSNLLELRTRWEDARDRAAGRPLNLQVHDRLSRVKWLLEELAVSQFAEQLGTAERVSPQRISRQLDAIWEG</sequence>
<dbReference type="InterPro" id="IPR014001">
    <property type="entry name" value="Helicase_ATP-bd"/>
</dbReference>
<dbReference type="SMART" id="SM00382">
    <property type="entry name" value="AAA"/>
    <property type="match status" value="1"/>
</dbReference>
<dbReference type="Pfam" id="PF21010">
    <property type="entry name" value="HA2_C"/>
    <property type="match status" value="1"/>
</dbReference>
<feature type="region of interest" description="Disordered" evidence="5">
    <location>
        <begin position="1077"/>
        <end position="1109"/>
    </location>
</feature>
<dbReference type="InterPro" id="IPR011545">
    <property type="entry name" value="DEAD/DEAH_box_helicase_dom"/>
</dbReference>
<dbReference type="SMART" id="SM00490">
    <property type="entry name" value="HELICc"/>
    <property type="match status" value="1"/>
</dbReference>
<feature type="domain" description="Helicase ATP-binding" evidence="6">
    <location>
        <begin position="66"/>
        <end position="233"/>
    </location>
</feature>
<dbReference type="InterPro" id="IPR024590">
    <property type="entry name" value="HrpA_C"/>
</dbReference>
<keyword evidence="2" id="KW-0378">Hydrolase</keyword>
<dbReference type="PROSITE" id="PS51192">
    <property type="entry name" value="HELICASE_ATP_BIND_1"/>
    <property type="match status" value="1"/>
</dbReference>
<dbReference type="RefSeq" id="WP_350258161.1">
    <property type="nucleotide sequence ID" value="NZ_CP138335.1"/>
</dbReference>
<dbReference type="PROSITE" id="PS51194">
    <property type="entry name" value="HELICASE_CTER"/>
    <property type="match status" value="1"/>
</dbReference>
<dbReference type="InterPro" id="IPR001650">
    <property type="entry name" value="Helicase_C-like"/>
</dbReference>
<dbReference type="GO" id="GO:0005524">
    <property type="term" value="F:ATP binding"/>
    <property type="evidence" value="ECO:0007669"/>
    <property type="project" value="UniProtKB-KW"/>
</dbReference>
<gene>
    <name evidence="8" type="ORF">SAC06_10025</name>
</gene>
<dbReference type="InterPro" id="IPR048333">
    <property type="entry name" value="HA2_WH"/>
</dbReference>
<evidence type="ECO:0000259" key="7">
    <source>
        <dbReference type="PROSITE" id="PS51194"/>
    </source>
</evidence>
<feature type="region of interest" description="Disordered" evidence="5">
    <location>
        <begin position="1"/>
        <end position="37"/>
    </location>
</feature>
<feature type="domain" description="Helicase C-terminal" evidence="7">
    <location>
        <begin position="303"/>
        <end position="479"/>
    </location>
</feature>
<dbReference type="GO" id="GO:0004386">
    <property type="term" value="F:helicase activity"/>
    <property type="evidence" value="ECO:0007669"/>
    <property type="project" value="UniProtKB-KW"/>
</dbReference>
<evidence type="ECO:0000256" key="1">
    <source>
        <dbReference type="ARBA" id="ARBA00022741"/>
    </source>
</evidence>
<reference evidence="8" key="1">
    <citation type="submission" date="2023-11" db="EMBL/GenBank/DDBJ databases">
        <title>Scrofimicrobium hongkongense sp. nov., isolated from a patient with peritonitis.</title>
        <authorList>
            <person name="Lao H.Y."/>
            <person name="Wong A.Y.P."/>
            <person name="Ng T.L."/>
            <person name="Wong R.Y.L."/>
            <person name="Yau M.C.Y."/>
            <person name="Lam J.Y.W."/>
            <person name="Siu G.K.H."/>
        </authorList>
    </citation>
    <scope>NUCLEOTIDE SEQUENCE</scope>
    <source>
        <strain evidence="8">R131</strain>
    </source>
</reference>
<dbReference type="GO" id="GO:0003723">
    <property type="term" value="F:RNA binding"/>
    <property type="evidence" value="ECO:0007669"/>
    <property type="project" value="TreeGrafter"/>
</dbReference>
<dbReference type="CDD" id="cd18791">
    <property type="entry name" value="SF2_C_RHA"/>
    <property type="match status" value="1"/>
</dbReference>
<dbReference type="InterPro" id="IPR027417">
    <property type="entry name" value="P-loop_NTPase"/>
</dbReference>
<dbReference type="InterPro" id="IPR011709">
    <property type="entry name" value="DEAD-box_helicase_OB_fold"/>
</dbReference>
<evidence type="ECO:0000256" key="3">
    <source>
        <dbReference type="ARBA" id="ARBA00022806"/>
    </source>
</evidence>
<dbReference type="PANTHER" id="PTHR18934:SF99">
    <property type="entry name" value="ATP-DEPENDENT RNA HELICASE DHX37-RELATED"/>
    <property type="match status" value="1"/>
</dbReference>
<dbReference type="GO" id="GO:0016787">
    <property type="term" value="F:hydrolase activity"/>
    <property type="evidence" value="ECO:0007669"/>
    <property type="project" value="UniProtKB-KW"/>
</dbReference>
<dbReference type="Pfam" id="PF07717">
    <property type="entry name" value="OB_NTP_bind"/>
    <property type="match status" value="1"/>
</dbReference>
<protein>
    <submittedName>
        <fullName evidence="8">DUF3418 domain-containing protein</fullName>
    </submittedName>
</protein>
<keyword evidence="3" id="KW-0347">Helicase</keyword>
<feature type="region of interest" description="Disordered" evidence="5">
    <location>
        <begin position="247"/>
        <end position="284"/>
    </location>
</feature>
<evidence type="ECO:0000256" key="5">
    <source>
        <dbReference type="SAM" id="MobiDB-lite"/>
    </source>
</evidence>
<dbReference type="Pfam" id="PF04408">
    <property type="entry name" value="WHD_HA2"/>
    <property type="match status" value="1"/>
</dbReference>
<dbReference type="KEGG" id="sapp:SAC06_10025"/>
<dbReference type="FunFam" id="1.20.120.1080:FF:000005">
    <property type="entry name" value="ATP-dependent helicase HrpA"/>
    <property type="match status" value="1"/>
</dbReference>
<dbReference type="Pfam" id="PF11898">
    <property type="entry name" value="DUF3418"/>
    <property type="match status" value="2"/>
</dbReference>
<name>A0AAU7V687_9ACTO</name>
<dbReference type="SMART" id="SM00487">
    <property type="entry name" value="DEXDc"/>
    <property type="match status" value="1"/>
</dbReference>
<evidence type="ECO:0000259" key="6">
    <source>
        <dbReference type="PROSITE" id="PS51192"/>
    </source>
</evidence>
<dbReference type="Gene3D" id="3.40.50.300">
    <property type="entry name" value="P-loop containing nucleotide triphosphate hydrolases"/>
    <property type="match status" value="2"/>
</dbReference>
<dbReference type="InterPro" id="IPR003593">
    <property type="entry name" value="AAA+_ATPase"/>
</dbReference>
<dbReference type="EMBL" id="CP138335">
    <property type="protein sequence ID" value="XBW07961.1"/>
    <property type="molecule type" value="Genomic_DNA"/>
</dbReference>
<dbReference type="SUPFAM" id="SSF52540">
    <property type="entry name" value="P-loop containing nucleoside triphosphate hydrolases"/>
    <property type="match status" value="1"/>
</dbReference>
<accession>A0AAU7V687</accession>